<dbReference type="GO" id="GO:0007346">
    <property type="term" value="P:regulation of mitotic cell cycle"/>
    <property type="evidence" value="ECO:0007669"/>
    <property type="project" value="InterPro"/>
</dbReference>
<proteinExistence type="inferred from homology"/>
<dbReference type="OrthoDB" id="9940972at2759"/>
<dbReference type="AlphaFoldDB" id="A0A3B4BQ78"/>
<dbReference type="Pfam" id="PF02234">
    <property type="entry name" value="CDI"/>
    <property type="match status" value="1"/>
</dbReference>
<evidence type="ECO:0000259" key="3">
    <source>
        <dbReference type="Pfam" id="PF02234"/>
    </source>
</evidence>
<reference evidence="4" key="2">
    <citation type="submission" date="2025-08" db="UniProtKB">
        <authorList>
            <consortium name="Ensembl"/>
        </authorList>
    </citation>
    <scope>IDENTIFICATION</scope>
</reference>
<dbReference type="GO" id="GO:0005634">
    <property type="term" value="C:nucleus"/>
    <property type="evidence" value="ECO:0007669"/>
    <property type="project" value="InterPro"/>
</dbReference>
<protein>
    <recommendedName>
        <fullName evidence="3">Cyclin-dependent kinase inhibitor domain-containing protein</fullName>
    </recommendedName>
</protein>
<dbReference type="InterPro" id="IPR029841">
    <property type="entry name" value="CDKN1A"/>
</dbReference>
<dbReference type="GeneID" id="108425357"/>
<dbReference type="GeneTree" id="ENSGT00940000159918"/>
<dbReference type="GO" id="GO:0072331">
    <property type="term" value="P:signal transduction by p53 class mediator"/>
    <property type="evidence" value="ECO:0007669"/>
    <property type="project" value="InterPro"/>
</dbReference>
<reference evidence="4 5" key="1">
    <citation type="submission" date="2020-10" db="EMBL/GenBank/DDBJ databases">
        <title>Pygocentrus nattereri (red-bellied piranha) genome, fPygNat1, primary haplotype.</title>
        <authorList>
            <person name="Myers G."/>
            <person name="Meyer A."/>
            <person name="Karagic N."/>
            <person name="Pippel M."/>
            <person name="Winkler S."/>
            <person name="Tracey A."/>
            <person name="Wood J."/>
            <person name="Formenti G."/>
            <person name="Howe K."/>
            <person name="Fedrigo O."/>
            <person name="Jarvis E.D."/>
        </authorList>
    </citation>
    <scope>NUCLEOTIDE SEQUENCE [LARGE SCALE GENOMIC DNA]</scope>
</reference>
<keyword evidence="2" id="KW-0649">Protein kinase inhibitor</keyword>
<name>A0A3B4BQ78_PYGNA</name>
<feature type="domain" description="Cyclin-dependent kinase inhibitor" evidence="3">
    <location>
        <begin position="30"/>
        <end position="78"/>
    </location>
</feature>
<evidence type="ECO:0000256" key="1">
    <source>
        <dbReference type="ARBA" id="ARBA00006726"/>
    </source>
</evidence>
<dbReference type="GO" id="GO:0004861">
    <property type="term" value="F:cyclin-dependent protein serine/threonine kinase inhibitor activity"/>
    <property type="evidence" value="ECO:0007669"/>
    <property type="project" value="InterPro"/>
</dbReference>
<dbReference type="STRING" id="42514.ENSPNAP00000000579"/>
<dbReference type="Proteomes" id="UP001501920">
    <property type="component" value="Chromosome 1"/>
</dbReference>
<evidence type="ECO:0000313" key="4">
    <source>
        <dbReference type="Ensembl" id="ENSPNAP00000000579.1"/>
    </source>
</evidence>
<evidence type="ECO:0000256" key="2">
    <source>
        <dbReference type="ARBA" id="ARBA00023013"/>
    </source>
</evidence>
<dbReference type="OMA" id="FCMSVEV"/>
<dbReference type="PANTHER" id="PTHR46778">
    <property type="entry name" value="CYCLIN-DEPENDENT KINASE INHIBITOR 1-RELATED"/>
    <property type="match status" value="1"/>
</dbReference>
<dbReference type="Gene3D" id="4.10.365.10">
    <property type="entry name" value="p27"/>
    <property type="match status" value="1"/>
</dbReference>
<dbReference type="InterPro" id="IPR003175">
    <property type="entry name" value="CDI_dom"/>
</dbReference>
<dbReference type="CTD" id="100151464"/>
<accession>A0A3B4BQ78</accession>
<dbReference type="InterPro" id="IPR044898">
    <property type="entry name" value="CDI_dom_sf"/>
</dbReference>
<sequence>MAMTSSQLGHCELEGGEEDVKLRAAAVRRNLFGPVDHQQLHQDFQRLLCMSMEVAKQRWNFDFQSELPAAGAVEWEELRWQDVPAFYRSCVVRAGTIRRRLEAPVNPSGSLGCSSVAVSGEEYLELRARAAFRGVKLEKRMSAPLGVKHRQATITDFFTVKKRRFLHHKGASRQ</sequence>
<reference evidence="4" key="3">
    <citation type="submission" date="2025-09" db="UniProtKB">
        <authorList>
            <consortium name="Ensembl"/>
        </authorList>
    </citation>
    <scope>IDENTIFICATION</scope>
</reference>
<organism evidence="4 5">
    <name type="scientific">Pygocentrus nattereri</name>
    <name type="common">Red-bellied piranha</name>
    <dbReference type="NCBI Taxonomy" id="42514"/>
    <lineage>
        <taxon>Eukaryota</taxon>
        <taxon>Metazoa</taxon>
        <taxon>Chordata</taxon>
        <taxon>Craniata</taxon>
        <taxon>Vertebrata</taxon>
        <taxon>Euteleostomi</taxon>
        <taxon>Actinopterygii</taxon>
        <taxon>Neopterygii</taxon>
        <taxon>Teleostei</taxon>
        <taxon>Ostariophysi</taxon>
        <taxon>Characiformes</taxon>
        <taxon>Characoidei</taxon>
        <taxon>Pygocentrus</taxon>
    </lineage>
</organism>
<dbReference type="Ensembl" id="ENSPNAT00000013613.2">
    <property type="protein sequence ID" value="ENSPNAP00000000579.1"/>
    <property type="gene ID" value="ENSPNAG00000000330.2"/>
</dbReference>
<keyword evidence="5" id="KW-1185">Reference proteome</keyword>
<evidence type="ECO:0000313" key="5">
    <source>
        <dbReference type="Proteomes" id="UP001501920"/>
    </source>
</evidence>
<dbReference type="RefSeq" id="XP_017549437.1">
    <property type="nucleotide sequence ID" value="XM_017693948.2"/>
</dbReference>
<dbReference type="PANTHER" id="PTHR46778:SF2">
    <property type="entry name" value="CYCLIN-DEPENDENT KINASE INHIBITOR DOMAIN-CONTAINING PROTEIN"/>
    <property type="match status" value="1"/>
</dbReference>
<comment type="similarity">
    <text evidence="1">Belongs to the CDI family.</text>
</comment>